<dbReference type="AlphaFoldDB" id="A0A0A9D602"/>
<evidence type="ECO:0000313" key="1">
    <source>
        <dbReference type="EMBL" id="JAD79157.1"/>
    </source>
</evidence>
<sequence length="41" mass="4556">MTTTAAYFSLPDFFLKRLFSGDSIMKGTMENGTFASAQRCL</sequence>
<reference evidence="1" key="2">
    <citation type="journal article" date="2015" name="Data Brief">
        <title>Shoot transcriptome of the giant reed, Arundo donax.</title>
        <authorList>
            <person name="Barrero R.A."/>
            <person name="Guerrero F.D."/>
            <person name="Moolhuijzen P."/>
            <person name="Goolsby J.A."/>
            <person name="Tidwell J."/>
            <person name="Bellgard S.E."/>
            <person name="Bellgard M.I."/>
        </authorList>
    </citation>
    <scope>NUCLEOTIDE SEQUENCE</scope>
    <source>
        <tissue evidence="1">Shoot tissue taken approximately 20 cm above the soil surface</tissue>
    </source>
</reference>
<proteinExistence type="predicted"/>
<dbReference type="EMBL" id="GBRH01218738">
    <property type="protein sequence ID" value="JAD79157.1"/>
    <property type="molecule type" value="Transcribed_RNA"/>
</dbReference>
<accession>A0A0A9D602</accession>
<name>A0A0A9D602_ARUDO</name>
<organism evidence="1">
    <name type="scientific">Arundo donax</name>
    <name type="common">Giant reed</name>
    <name type="synonym">Donax arundinaceus</name>
    <dbReference type="NCBI Taxonomy" id="35708"/>
    <lineage>
        <taxon>Eukaryota</taxon>
        <taxon>Viridiplantae</taxon>
        <taxon>Streptophyta</taxon>
        <taxon>Embryophyta</taxon>
        <taxon>Tracheophyta</taxon>
        <taxon>Spermatophyta</taxon>
        <taxon>Magnoliopsida</taxon>
        <taxon>Liliopsida</taxon>
        <taxon>Poales</taxon>
        <taxon>Poaceae</taxon>
        <taxon>PACMAD clade</taxon>
        <taxon>Arundinoideae</taxon>
        <taxon>Arundineae</taxon>
        <taxon>Arundo</taxon>
    </lineage>
</organism>
<reference evidence="1" key="1">
    <citation type="submission" date="2014-09" db="EMBL/GenBank/DDBJ databases">
        <authorList>
            <person name="Magalhaes I.L.F."/>
            <person name="Oliveira U."/>
            <person name="Santos F.R."/>
            <person name="Vidigal T.H.D.A."/>
            <person name="Brescovit A.D."/>
            <person name="Santos A.J."/>
        </authorList>
    </citation>
    <scope>NUCLEOTIDE SEQUENCE</scope>
    <source>
        <tissue evidence="1">Shoot tissue taken approximately 20 cm above the soil surface</tissue>
    </source>
</reference>
<protein>
    <submittedName>
        <fullName evidence="1">Uncharacterized protein</fullName>
    </submittedName>
</protein>